<evidence type="ECO:0000313" key="8">
    <source>
        <dbReference type="EMBL" id="REE28721.1"/>
    </source>
</evidence>
<proteinExistence type="predicted"/>
<dbReference type="RefSeq" id="WP_115892238.1">
    <property type="nucleotide sequence ID" value="NZ_QREL01000001.1"/>
</dbReference>
<feature type="transmembrane region" description="Helical" evidence="6">
    <location>
        <begin position="252"/>
        <end position="270"/>
    </location>
</feature>
<dbReference type="Proteomes" id="UP000256864">
    <property type="component" value="Unassembled WGS sequence"/>
</dbReference>
<dbReference type="Pfam" id="PF13181">
    <property type="entry name" value="TPR_8"/>
    <property type="match status" value="2"/>
</dbReference>
<feature type="transmembrane region" description="Helical" evidence="6">
    <location>
        <begin position="320"/>
        <end position="340"/>
    </location>
</feature>
<comment type="subcellular location">
    <subcellularLocation>
        <location evidence="1">Cytoplasm</location>
    </subcellularLocation>
</comment>
<dbReference type="InterPro" id="IPR003675">
    <property type="entry name" value="Rce1/LyrA-like_dom"/>
</dbReference>
<feature type="transmembrane region" description="Helical" evidence="6">
    <location>
        <begin position="172"/>
        <end position="190"/>
    </location>
</feature>
<gene>
    <name evidence="8" type="ORF">C7452_0742</name>
</gene>
<dbReference type="PANTHER" id="PTHR46630:SF1">
    <property type="entry name" value="TETRATRICOPEPTIDE REPEAT PROTEIN 29"/>
    <property type="match status" value="1"/>
</dbReference>
<dbReference type="InterPro" id="IPR019734">
    <property type="entry name" value="TPR_rpt"/>
</dbReference>
<comment type="caution">
    <text evidence="8">The sequence shown here is derived from an EMBL/GenBank/DDBJ whole genome shotgun (WGS) entry which is preliminary data.</text>
</comment>
<feature type="transmembrane region" description="Helical" evidence="6">
    <location>
        <begin position="375"/>
        <end position="392"/>
    </location>
</feature>
<evidence type="ECO:0000259" key="7">
    <source>
        <dbReference type="Pfam" id="PF02517"/>
    </source>
</evidence>
<feature type="domain" description="CAAX prenyl protease 2/Lysostaphin resistance protein A-like" evidence="7">
    <location>
        <begin position="321"/>
        <end position="411"/>
    </location>
</feature>
<keyword evidence="6" id="KW-0472">Membrane</keyword>
<keyword evidence="9" id="KW-1185">Reference proteome</keyword>
<dbReference type="GO" id="GO:0004175">
    <property type="term" value="F:endopeptidase activity"/>
    <property type="evidence" value="ECO:0007669"/>
    <property type="project" value="UniProtKB-ARBA"/>
</dbReference>
<feature type="repeat" description="TPR" evidence="5">
    <location>
        <begin position="36"/>
        <end position="69"/>
    </location>
</feature>
<evidence type="ECO:0000313" key="9">
    <source>
        <dbReference type="Proteomes" id="UP000256864"/>
    </source>
</evidence>
<dbReference type="GO" id="GO:0080120">
    <property type="term" value="P:CAAX-box protein maturation"/>
    <property type="evidence" value="ECO:0007669"/>
    <property type="project" value="UniProtKB-ARBA"/>
</dbReference>
<accession>A0A371NE02</accession>
<dbReference type="PANTHER" id="PTHR46630">
    <property type="entry name" value="TETRATRICOPEPTIDE REPEAT PROTEIN 29"/>
    <property type="match status" value="1"/>
</dbReference>
<feature type="transmembrane region" description="Helical" evidence="6">
    <location>
        <begin position="352"/>
        <end position="369"/>
    </location>
</feature>
<feature type="transmembrane region" description="Helical" evidence="6">
    <location>
        <begin position="291"/>
        <end position="308"/>
    </location>
</feature>
<evidence type="ECO:0000256" key="2">
    <source>
        <dbReference type="ARBA" id="ARBA00022490"/>
    </source>
</evidence>
<dbReference type="Pfam" id="PF02517">
    <property type="entry name" value="Rce1-like"/>
    <property type="match status" value="1"/>
</dbReference>
<keyword evidence="2" id="KW-0963">Cytoplasm</keyword>
<dbReference type="GO" id="GO:0005737">
    <property type="term" value="C:cytoplasm"/>
    <property type="evidence" value="ECO:0007669"/>
    <property type="project" value="UniProtKB-SubCell"/>
</dbReference>
<evidence type="ECO:0000256" key="4">
    <source>
        <dbReference type="ARBA" id="ARBA00022803"/>
    </source>
</evidence>
<evidence type="ECO:0000256" key="5">
    <source>
        <dbReference type="PROSITE-ProRule" id="PRU00339"/>
    </source>
</evidence>
<organism evidence="8 9">
    <name type="scientific">Methanothermobacter defluvii</name>
    <dbReference type="NCBI Taxonomy" id="49339"/>
    <lineage>
        <taxon>Archaea</taxon>
        <taxon>Methanobacteriati</taxon>
        <taxon>Methanobacteriota</taxon>
        <taxon>Methanomada group</taxon>
        <taxon>Methanobacteria</taxon>
        <taxon>Methanobacteriales</taxon>
        <taxon>Methanobacteriaceae</taxon>
        <taxon>Methanothermobacter</taxon>
    </lineage>
</organism>
<dbReference type="SMART" id="SM00028">
    <property type="entry name" value="TPR"/>
    <property type="match status" value="2"/>
</dbReference>
<feature type="transmembrane region" description="Helical" evidence="6">
    <location>
        <begin position="226"/>
        <end position="246"/>
    </location>
</feature>
<dbReference type="InterPro" id="IPR011990">
    <property type="entry name" value="TPR-like_helical_dom_sf"/>
</dbReference>
<dbReference type="Gene3D" id="1.25.40.10">
    <property type="entry name" value="Tetratricopeptide repeat domain"/>
    <property type="match status" value="1"/>
</dbReference>
<feature type="transmembrane region" description="Helical" evidence="6">
    <location>
        <begin position="196"/>
        <end position="214"/>
    </location>
</feature>
<dbReference type="SUPFAM" id="SSF48452">
    <property type="entry name" value="TPR-like"/>
    <property type="match status" value="1"/>
</dbReference>
<dbReference type="PROSITE" id="PS50005">
    <property type="entry name" value="TPR"/>
    <property type="match status" value="1"/>
</dbReference>
<keyword evidence="3" id="KW-0677">Repeat</keyword>
<keyword evidence="6" id="KW-0812">Transmembrane</keyword>
<keyword evidence="6" id="KW-1133">Transmembrane helix</keyword>
<keyword evidence="4 5" id="KW-0802">TPR repeat</keyword>
<reference evidence="8 9" key="1">
    <citation type="submission" date="2018-07" db="EMBL/GenBank/DDBJ databases">
        <title>Genomic Encyclopedia of Type Strains, Phase IV (KMG-IV): sequencing the most valuable type-strain genomes for metagenomic binning, comparative biology and taxonomic classification.</title>
        <authorList>
            <person name="Goeker M."/>
        </authorList>
    </citation>
    <scope>NUCLEOTIDE SEQUENCE [LARGE SCALE GENOMIC DNA]</scope>
    <source>
        <strain evidence="8 9">DSM 7466</strain>
    </source>
</reference>
<dbReference type="AlphaFoldDB" id="A0A371NE02"/>
<dbReference type="InterPro" id="IPR051476">
    <property type="entry name" value="Bac_ResReg_Asp_Phosphatase"/>
</dbReference>
<evidence type="ECO:0000256" key="6">
    <source>
        <dbReference type="SAM" id="Phobius"/>
    </source>
</evidence>
<sequence length="420" mass="47681">MERRRILRPEDYIDRLKYLNRVADEYAESGDLKKTADTLFRIGREYHKINRTELAIESYRNALELYREVDDPHEADVSLCMGRAYEGKGKLKRAAWFYNLAASGFRKTGNLKRESDAVLYSARILEKMGKHDEALEAYRKYNEICMKNQDKIKVLVAYSKMKELEAELREEILRYNASVLLLYLAILIIAEYSTTFISMKLGLVIHASLLFALFIHSALSKKKMKVLLAAMMMLPLIRIVGLSMPLAVIKHLYWYVIIALPLFAASAALMRIQKLGWDAVGLNLKNLKWQVAVALTGFPMGYIEYQILRPEALIPSPSVSNLLVGFLVMLVGTGLAEELLFRGILQRNAEDVMGKLPGLLYASLLFTALHVGWKSGYDLIFVFSVAMIYGLAFQRTRSISGITISHGISNSILFLVMPFL</sequence>
<dbReference type="EMBL" id="QREL01000001">
    <property type="protein sequence ID" value="REE28721.1"/>
    <property type="molecule type" value="Genomic_DNA"/>
</dbReference>
<protein>
    <recommendedName>
        <fullName evidence="7">CAAX prenyl protease 2/Lysostaphin resistance protein A-like domain-containing protein</fullName>
    </recommendedName>
</protein>
<evidence type="ECO:0000256" key="3">
    <source>
        <dbReference type="ARBA" id="ARBA00022737"/>
    </source>
</evidence>
<dbReference type="PROSITE" id="PS50890">
    <property type="entry name" value="PUA"/>
    <property type="match status" value="1"/>
</dbReference>
<evidence type="ECO:0000256" key="1">
    <source>
        <dbReference type="ARBA" id="ARBA00004496"/>
    </source>
</evidence>
<name>A0A371NE02_9EURY</name>